<proteinExistence type="predicted"/>
<dbReference type="Pfam" id="PF13280">
    <property type="entry name" value="WYL"/>
    <property type="match status" value="1"/>
</dbReference>
<evidence type="ECO:0000259" key="3">
    <source>
        <dbReference type="Pfam" id="PF25583"/>
    </source>
</evidence>
<evidence type="ECO:0000256" key="1">
    <source>
        <dbReference type="SAM" id="Coils"/>
    </source>
</evidence>
<evidence type="ECO:0000259" key="2">
    <source>
        <dbReference type="Pfam" id="PF13280"/>
    </source>
</evidence>
<dbReference type="InterPro" id="IPR026881">
    <property type="entry name" value="WYL_dom"/>
</dbReference>
<evidence type="ECO:0000313" key="5">
    <source>
        <dbReference type="Proteomes" id="UP001500936"/>
    </source>
</evidence>
<feature type="domain" description="WCX" evidence="3">
    <location>
        <begin position="249"/>
        <end position="326"/>
    </location>
</feature>
<protein>
    <submittedName>
        <fullName evidence="4">WYL domain-containing transcriptional regulator</fullName>
    </submittedName>
</protein>
<name>A0ABP8JYU4_9BACT</name>
<gene>
    <name evidence="4" type="ORF">GCM10023187_08660</name>
</gene>
<dbReference type="InterPro" id="IPR036388">
    <property type="entry name" value="WH-like_DNA-bd_sf"/>
</dbReference>
<dbReference type="PANTHER" id="PTHR34580:SF9">
    <property type="entry name" value="SLL5097 PROTEIN"/>
    <property type="match status" value="1"/>
</dbReference>
<keyword evidence="5" id="KW-1185">Reference proteome</keyword>
<dbReference type="RefSeq" id="WP_345264301.1">
    <property type="nucleotide sequence ID" value="NZ_BAABHB010000001.1"/>
</dbReference>
<evidence type="ECO:0000313" key="4">
    <source>
        <dbReference type="EMBL" id="GAA4398224.1"/>
    </source>
</evidence>
<dbReference type="EMBL" id="BAABHB010000001">
    <property type="protein sequence ID" value="GAA4398224.1"/>
    <property type="molecule type" value="Genomic_DNA"/>
</dbReference>
<dbReference type="Gene3D" id="1.10.10.10">
    <property type="entry name" value="Winged helix-like DNA-binding domain superfamily/Winged helix DNA-binding domain"/>
    <property type="match status" value="1"/>
</dbReference>
<feature type="domain" description="WYL" evidence="2">
    <location>
        <begin position="149"/>
        <end position="213"/>
    </location>
</feature>
<dbReference type="PANTHER" id="PTHR34580">
    <property type="match status" value="1"/>
</dbReference>
<comment type="caution">
    <text evidence="4">The sequence shown here is derived from an EMBL/GenBank/DDBJ whole genome shotgun (WGS) entry which is preliminary data.</text>
</comment>
<dbReference type="InterPro" id="IPR057727">
    <property type="entry name" value="WCX_dom"/>
</dbReference>
<dbReference type="InterPro" id="IPR051534">
    <property type="entry name" value="CBASS_pafABC_assoc_protein"/>
</dbReference>
<sequence>MTDKQSADKRLKRLLAIHKQLRQGACSGDKLADSCRALDEAVSLRTIRSDIYFMRRMLNAPVESSRYYGYRYARAYSLLEGLEDEPLGTLNEVLALVRQLAETNSRALAGLEEALLSLEQQVSVIRAEPNPRIEFENPDLKGRLYLIPLHRFLHRGVFVRICYQPYAATEPAWRTVWPLMLKEFNNRWYLIAWDKLSDDTRRIWPFALDRITQPPVETATLDVFPLPKPVDLTGYFQHVIGVTKTGSDPQWVVLRFSPQRALYVITKKIHPTQTEKRLPDGSYRVQLLVELNKELEAKILEFGPDVTVLEPEALRDTIVGYLQAALNTYTL</sequence>
<keyword evidence="1" id="KW-0175">Coiled coil</keyword>
<accession>A0ABP8JYU4</accession>
<dbReference type="Pfam" id="PF25583">
    <property type="entry name" value="WCX"/>
    <property type="match status" value="1"/>
</dbReference>
<dbReference type="PROSITE" id="PS52050">
    <property type="entry name" value="WYL"/>
    <property type="match status" value="1"/>
</dbReference>
<reference evidence="5" key="1">
    <citation type="journal article" date="2019" name="Int. J. Syst. Evol. Microbiol.">
        <title>The Global Catalogue of Microorganisms (GCM) 10K type strain sequencing project: providing services to taxonomists for standard genome sequencing and annotation.</title>
        <authorList>
            <consortium name="The Broad Institute Genomics Platform"/>
            <consortium name="The Broad Institute Genome Sequencing Center for Infectious Disease"/>
            <person name="Wu L."/>
            <person name="Ma J."/>
        </authorList>
    </citation>
    <scope>NUCLEOTIDE SEQUENCE [LARGE SCALE GENOMIC DNA]</scope>
    <source>
        <strain evidence="5">JCM 17925</strain>
    </source>
</reference>
<organism evidence="4 5">
    <name type="scientific">Nibrella viscosa</name>
    <dbReference type="NCBI Taxonomy" id="1084524"/>
    <lineage>
        <taxon>Bacteria</taxon>
        <taxon>Pseudomonadati</taxon>
        <taxon>Bacteroidota</taxon>
        <taxon>Cytophagia</taxon>
        <taxon>Cytophagales</taxon>
        <taxon>Spirosomataceae</taxon>
        <taxon>Nibrella</taxon>
    </lineage>
</organism>
<dbReference type="Proteomes" id="UP001500936">
    <property type="component" value="Unassembled WGS sequence"/>
</dbReference>
<feature type="coiled-coil region" evidence="1">
    <location>
        <begin position="101"/>
        <end position="128"/>
    </location>
</feature>